<evidence type="ECO:0000313" key="2">
    <source>
        <dbReference type="Proteomes" id="UP001447188"/>
    </source>
</evidence>
<reference evidence="1 2" key="1">
    <citation type="submission" date="2024-02" db="EMBL/GenBank/DDBJ databases">
        <title>Discinaceae phylogenomics.</title>
        <authorList>
            <person name="Dirks A.C."/>
            <person name="James T.Y."/>
        </authorList>
    </citation>
    <scope>NUCLEOTIDE SEQUENCE [LARGE SCALE GENOMIC DNA]</scope>
    <source>
        <strain evidence="1 2">ACD0624</strain>
    </source>
</reference>
<keyword evidence="2" id="KW-1185">Reference proteome</keyword>
<evidence type="ECO:0000313" key="1">
    <source>
        <dbReference type="EMBL" id="KAL0638429.1"/>
    </source>
</evidence>
<dbReference type="EMBL" id="JBBBZM010000022">
    <property type="protein sequence ID" value="KAL0638429.1"/>
    <property type="molecule type" value="Genomic_DNA"/>
</dbReference>
<accession>A0ABR3GRA1</accession>
<protein>
    <submittedName>
        <fullName evidence="1">Uncharacterized protein</fullName>
    </submittedName>
</protein>
<comment type="caution">
    <text evidence="1">The sequence shown here is derived from an EMBL/GenBank/DDBJ whole genome shotgun (WGS) entry which is preliminary data.</text>
</comment>
<dbReference type="Proteomes" id="UP001447188">
    <property type="component" value="Unassembled WGS sequence"/>
</dbReference>
<gene>
    <name evidence="1" type="ORF">Q9L58_002573</name>
</gene>
<name>A0ABR3GRA1_9PEZI</name>
<organism evidence="1 2">
    <name type="scientific">Discina gigas</name>
    <dbReference type="NCBI Taxonomy" id="1032678"/>
    <lineage>
        <taxon>Eukaryota</taxon>
        <taxon>Fungi</taxon>
        <taxon>Dikarya</taxon>
        <taxon>Ascomycota</taxon>
        <taxon>Pezizomycotina</taxon>
        <taxon>Pezizomycetes</taxon>
        <taxon>Pezizales</taxon>
        <taxon>Discinaceae</taxon>
        <taxon>Discina</taxon>
    </lineage>
</organism>
<sequence>MTVATDEFVYHVIRETTDILYDYGDSQSRGMYTTLEEANEAAREDLFREYEMSELEEYSEVANGDGTVHVNAGTGEVDFVVKVVARRGSQSGPNAVKRDVYLVMRTETTSSRGRISTTAGVYQHEDSANEAAERELRKAAGITNWRDRRKFKGVFREEYDLDGFFEGAATIKAAEVGGCEKEITVVVQRRLLE</sequence>
<proteinExistence type="predicted"/>